<dbReference type="InterPro" id="IPR036396">
    <property type="entry name" value="Cyt_P450_sf"/>
</dbReference>
<name>A0A6J1MPZ7_BICAN</name>
<evidence type="ECO:0000256" key="3">
    <source>
        <dbReference type="ARBA" id="ARBA00004406"/>
    </source>
</evidence>
<dbReference type="Pfam" id="PF00067">
    <property type="entry name" value="p450"/>
    <property type="match status" value="1"/>
</dbReference>
<dbReference type="PANTHER" id="PTHR24292">
    <property type="entry name" value="CYTOCHROME P450"/>
    <property type="match status" value="1"/>
</dbReference>
<evidence type="ECO:0000256" key="13">
    <source>
        <dbReference type="ARBA" id="ARBA00023136"/>
    </source>
</evidence>
<evidence type="ECO:0000256" key="16">
    <source>
        <dbReference type="RuleBase" id="RU000461"/>
    </source>
</evidence>
<evidence type="ECO:0000256" key="14">
    <source>
        <dbReference type="ARBA" id="ARBA00047827"/>
    </source>
</evidence>
<dbReference type="SUPFAM" id="SSF48264">
    <property type="entry name" value="Cytochrome P450"/>
    <property type="match status" value="1"/>
</dbReference>
<evidence type="ECO:0000256" key="9">
    <source>
        <dbReference type="ARBA" id="ARBA00022848"/>
    </source>
</evidence>
<keyword evidence="7 15" id="KW-0479">Metal-binding</keyword>
<feature type="binding site" description="axial binding residue" evidence="15">
    <location>
        <position position="508"/>
    </location>
    <ligand>
        <name>heme</name>
        <dbReference type="ChEBI" id="CHEBI:30413"/>
    </ligand>
    <ligandPart>
        <name>Fe</name>
        <dbReference type="ChEBI" id="CHEBI:18248"/>
    </ligandPart>
</feature>
<keyword evidence="17" id="KW-1133">Transmembrane helix</keyword>
<accession>A0A6J1MPZ7</accession>
<dbReference type="GO" id="GO:0016712">
    <property type="term" value="F:oxidoreductase activity, acting on paired donors, with incorporation or reduction of molecular oxygen, reduced flavin or flavoprotein as one donor, and incorporation of one atom of oxygen"/>
    <property type="evidence" value="ECO:0007669"/>
    <property type="project" value="UniProtKB-EC"/>
</dbReference>
<evidence type="ECO:0000256" key="5">
    <source>
        <dbReference type="ARBA" id="ARBA00012109"/>
    </source>
</evidence>
<proteinExistence type="inferred from homology"/>
<keyword evidence="13 17" id="KW-0472">Membrane</keyword>
<reference evidence="19" key="1">
    <citation type="submission" date="2025-08" db="UniProtKB">
        <authorList>
            <consortium name="RefSeq"/>
        </authorList>
    </citation>
    <scope>IDENTIFICATION</scope>
</reference>
<evidence type="ECO:0000256" key="10">
    <source>
        <dbReference type="ARBA" id="ARBA00023002"/>
    </source>
</evidence>
<comment type="catalytic activity">
    <reaction evidence="14">
        <text>an organic molecule + reduced [NADPH--hemoprotein reductase] + O2 = an alcohol + oxidized [NADPH--hemoprotein reductase] + H2O + H(+)</text>
        <dbReference type="Rhea" id="RHEA:17149"/>
        <dbReference type="Rhea" id="RHEA-COMP:11964"/>
        <dbReference type="Rhea" id="RHEA-COMP:11965"/>
        <dbReference type="ChEBI" id="CHEBI:15377"/>
        <dbReference type="ChEBI" id="CHEBI:15378"/>
        <dbReference type="ChEBI" id="CHEBI:15379"/>
        <dbReference type="ChEBI" id="CHEBI:30879"/>
        <dbReference type="ChEBI" id="CHEBI:57618"/>
        <dbReference type="ChEBI" id="CHEBI:58210"/>
        <dbReference type="ChEBI" id="CHEBI:142491"/>
        <dbReference type="EC" id="1.14.14.1"/>
    </reaction>
</comment>
<dbReference type="KEGG" id="bany:112043685"/>
<keyword evidence="8" id="KW-0256">Endoplasmic reticulum</keyword>
<dbReference type="InterPro" id="IPR017972">
    <property type="entry name" value="Cyt_P450_CS"/>
</dbReference>
<keyword evidence="6 15" id="KW-0349">Heme</keyword>
<protein>
    <recommendedName>
        <fullName evidence="5">unspecific monooxygenase</fullName>
        <ecNumber evidence="5">1.14.14.1</ecNumber>
    </recommendedName>
</protein>
<dbReference type="GO" id="GO:0005506">
    <property type="term" value="F:iron ion binding"/>
    <property type="evidence" value="ECO:0007669"/>
    <property type="project" value="InterPro"/>
</dbReference>
<dbReference type="EC" id="1.14.14.1" evidence="5"/>
<evidence type="ECO:0000256" key="15">
    <source>
        <dbReference type="PIRSR" id="PIRSR602401-1"/>
    </source>
</evidence>
<dbReference type="PROSITE" id="PS00086">
    <property type="entry name" value="CYTOCHROME_P450"/>
    <property type="match status" value="1"/>
</dbReference>
<evidence type="ECO:0000256" key="7">
    <source>
        <dbReference type="ARBA" id="ARBA00022723"/>
    </source>
</evidence>
<dbReference type="GO" id="GO:0005789">
    <property type="term" value="C:endoplasmic reticulum membrane"/>
    <property type="evidence" value="ECO:0007669"/>
    <property type="project" value="UniProtKB-SubCell"/>
</dbReference>
<keyword evidence="11 15" id="KW-0408">Iron</keyword>
<dbReference type="Gene3D" id="1.10.630.10">
    <property type="entry name" value="Cytochrome P450"/>
    <property type="match status" value="1"/>
</dbReference>
<dbReference type="RefSeq" id="XP_023934973.2">
    <property type="nucleotide sequence ID" value="XM_024079205.2"/>
</dbReference>
<dbReference type="GO" id="GO:0020037">
    <property type="term" value="F:heme binding"/>
    <property type="evidence" value="ECO:0007669"/>
    <property type="project" value="InterPro"/>
</dbReference>
<gene>
    <name evidence="19" type="primary">LOC112043685</name>
</gene>
<dbReference type="InterPro" id="IPR002401">
    <property type="entry name" value="Cyt_P450_E_grp-I"/>
</dbReference>
<evidence type="ECO:0000256" key="6">
    <source>
        <dbReference type="ARBA" id="ARBA00022617"/>
    </source>
</evidence>
<evidence type="ECO:0000256" key="8">
    <source>
        <dbReference type="ARBA" id="ARBA00022824"/>
    </source>
</evidence>
<dbReference type="PANTHER" id="PTHR24292:SF54">
    <property type="entry name" value="CYP9F3-RELATED"/>
    <property type="match status" value="1"/>
</dbReference>
<dbReference type="PRINTS" id="PR00463">
    <property type="entry name" value="EP450I"/>
</dbReference>
<keyword evidence="17" id="KW-0812">Transmembrane</keyword>
<dbReference type="Proteomes" id="UP001652582">
    <property type="component" value="Chromosome 9"/>
</dbReference>
<comment type="subcellular location">
    <subcellularLocation>
        <location evidence="3">Endoplasmic reticulum membrane</location>
        <topology evidence="3">Peripheral membrane protein</topology>
    </subcellularLocation>
    <subcellularLocation>
        <location evidence="2">Microsome membrane</location>
        <topology evidence="2">Peripheral membrane protein</topology>
    </subcellularLocation>
</comment>
<evidence type="ECO:0000313" key="18">
    <source>
        <dbReference type="Proteomes" id="UP001652582"/>
    </source>
</evidence>
<evidence type="ECO:0000256" key="17">
    <source>
        <dbReference type="SAM" id="Phobius"/>
    </source>
</evidence>
<dbReference type="InterPro" id="IPR001128">
    <property type="entry name" value="Cyt_P450"/>
</dbReference>
<evidence type="ECO:0000256" key="2">
    <source>
        <dbReference type="ARBA" id="ARBA00004174"/>
    </source>
</evidence>
<feature type="transmembrane region" description="Helical" evidence="17">
    <location>
        <begin position="52"/>
        <end position="70"/>
    </location>
</feature>
<keyword evidence="9" id="KW-0492">Microsome</keyword>
<keyword evidence="10 16" id="KW-0560">Oxidoreductase</keyword>
<evidence type="ECO:0000313" key="19">
    <source>
        <dbReference type="RefSeq" id="XP_023934973.2"/>
    </source>
</evidence>
<evidence type="ECO:0000256" key="4">
    <source>
        <dbReference type="ARBA" id="ARBA00010617"/>
    </source>
</evidence>
<sequence length="565" mass="65146">MDDNRIQGDTYKSYAKEKRKAETEMDGQCKTGGRGQLDKIYKGSRIVYLSNIYYFDIIIILLTILLKYILTKNHDYWKKRNVPYLEPSLIFGNYKEAILLKKHQSQVTFDICSKFPNEPYIGTFFGTDPALVVLDPNLLKLILATDFYYFSGREVNDYSHKEVITRNVFFTGGDKWKIQRQNLTPLYSSSKIKGMFYLIQNCAKQLEELLEEETKYSQDVDAKVLLGKFTMDAITSCVFGINSDIMKKETSSTNPFSVLGSKIFDRSKIAGIKLYFRQMWPALFYALRLSIFDPSINDYFVRILKGVFESRSNAKSSRNDFVDLILTWKTGKVITSESMSNLKTGEKKTLTLEVNDELLASQCVALFGAGFETTSTVMSFTLYEIAKNPEVQKKVLEEVDLYFKRHNGEIEYECVNELPYLVACIEEAVRLYPGVPVNSREVMDDYTLPTGLRLKKGDRIHIPMNFIQRHPRYFSEPDKFNPERFYGDAKKNITPFTFSPFGEGPRICLGMRFARMPMHAGLLAVFRNHRVELSEDMPKTIPILPYSIVITPSIPIKLKFLPRKD</sequence>
<comment type="cofactor">
    <cofactor evidence="1 15">
        <name>heme</name>
        <dbReference type="ChEBI" id="CHEBI:30413"/>
    </cofactor>
</comment>
<dbReference type="GeneID" id="112043685"/>
<dbReference type="CDD" id="cd11056">
    <property type="entry name" value="CYP6-like"/>
    <property type="match status" value="1"/>
</dbReference>
<organism evidence="18 19">
    <name type="scientific">Bicyclus anynana</name>
    <name type="common">Squinting bush brown butterfly</name>
    <dbReference type="NCBI Taxonomy" id="110368"/>
    <lineage>
        <taxon>Eukaryota</taxon>
        <taxon>Metazoa</taxon>
        <taxon>Ecdysozoa</taxon>
        <taxon>Arthropoda</taxon>
        <taxon>Hexapoda</taxon>
        <taxon>Insecta</taxon>
        <taxon>Pterygota</taxon>
        <taxon>Neoptera</taxon>
        <taxon>Endopterygota</taxon>
        <taxon>Lepidoptera</taxon>
        <taxon>Glossata</taxon>
        <taxon>Ditrysia</taxon>
        <taxon>Papilionoidea</taxon>
        <taxon>Nymphalidae</taxon>
        <taxon>Satyrinae</taxon>
        <taxon>Satyrini</taxon>
        <taxon>Mycalesina</taxon>
        <taxon>Bicyclus</taxon>
    </lineage>
</organism>
<dbReference type="AlphaFoldDB" id="A0A6J1MPZ7"/>
<keyword evidence="18" id="KW-1185">Reference proteome</keyword>
<keyword evidence="12 16" id="KW-0503">Monooxygenase</keyword>
<dbReference type="PRINTS" id="PR00385">
    <property type="entry name" value="P450"/>
</dbReference>
<dbReference type="OrthoDB" id="2789670at2759"/>
<comment type="similarity">
    <text evidence="4 16">Belongs to the cytochrome P450 family.</text>
</comment>
<evidence type="ECO:0000256" key="11">
    <source>
        <dbReference type="ARBA" id="ARBA00023004"/>
    </source>
</evidence>
<dbReference type="InterPro" id="IPR050476">
    <property type="entry name" value="Insect_CytP450_Detox"/>
</dbReference>
<evidence type="ECO:0000256" key="1">
    <source>
        <dbReference type="ARBA" id="ARBA00001971"/>
    </source>
</evidence>
<evidence type="ECO:0000256" key="12">
    <source>
        <dbReference type="ARBA" id="ARBA00023033"/>
    </source>
</evidence>